<sequence>MDILLLGITPNSSRSNKVLRIINNNNRVSIAIKSQFERLNSFTKTFLATQYQQQQQQQQKEEHGLNIQSAPHESLQPMENERLQDAFKDLYFLLDIENFNFEKVSDIGLDKLAPIYAKLNGVKAQNQNDETTLKLVNEYLVLILSLNLSNSLIYKTLVLKNQQVYWETIHNSTVNKLIYFIQTCPVKLYKFVETIVVKANRIISSNFHLASEIEAGAVVENVSNWKKFKRFAIAIARSIVQTAETLFIEDNPAITLLSKSNTSRLSSFKWYITSIVKSPITITNKEIKSKIREIKSEIRINTQHIDQFIKADATNLLPTLVKVLDFGNSTESGTLPASKNPILQATSALERFNDKQYTSTSKPSFITRYWPIIILVLFYAPSQTRNIYNNREEIVYWIKYNGIEPIKGFFVNWVVGPINEMLNILRSDSGMTITSRDSLQSDVDSLEKMIWEFAQDNNIETTPTAVSSDVRNGDLKLVMSRYEQEIRQPIKYIISGSLLRLILIQVQKGKVDGAVAITGIDKLLKSQQLLFGLVSMSPSIIILYQVYRYLTSAKPIMVNGKQLNIVCLKSLNSIENLLIMLQNNQLKKSKVDKEAKEDVYEGELLIEIINLIISAEPIIPKQLHADWIHDLNELNNSSFDLETKLYLVNRAWNMYGSYFK</sequence>
<dbReference type="EMBL" id="CH981526">
    <property type="protein sequence ID" value="EDK44496.1"/>
    <property type="molecule type" value="Genomic_DNA"/>
</dbReference>
<reference evidence="6 7" key="1">
    <citation type="journal article" date="2009" name="Nature">
        <title>Evolution of pathogenicity and sexual reproduction in eight Candida genomes.</title>
        <authorList>
            <person name="Butler G."/>
            <person name="Rasmussen M.D."/>
            <person name="Lin M.F."/>
            <person name="Santos M.A."/>
            <person name="Sakthikumar S."/>
            <person name="Munro C.A."/>
            <person name="Rheinbay E."/>
            <person name="Grabherr M."/>
            <person name="Forche A."/>
            <person name="Reedy J.L."/>
            <person name="Agrafioti I."/>
            <person name="Arnaud M.B."/>
            <person name="Bates S."/>
            <person name="Brown A.J."/>
            <person name="Brunke S."/>
            <person name="Costanzo M.C."/>
            <person name="Fitzpatrick D.A."/>
            <person name="de Groot P.W."/>
            <person name="Harris D."/>
            <person name="Hoyer L.L."/>
            <person name="Hube B."/>
            <person name="Klis F.M."/>
            <person name="Kodira C."/>
            <person name="Lennard N."/>
            <person name="Logue M.E."/>
            <person name="Martin R."/>
            <person name="Neiman A.M."/>
            <person name="Nikolaou E."/>
            <person name="Quail M.A."/>
            <person name="Quinn J."/>
            <person name="Santos M.C."/>
            <person name="Schmitzberger F.F."/>
            <person name="Sherlock G."/>
            <person name="Shah P."/>
            <person name="Silverstein K.A."/>
            <person name="Skrzypek M.S."/>
            <person name="Soll D."/>
            <person name="Staggs R."/>
            <person name="Stansfield I."/>
            <person name="Stumpf M.P."/>
            <person name="Sudbery P.E."/>
            <person name="Srikantha T."/>
            <person name="Zeng Q."/>
            <person name="Berman J."/>
            <person name="Berriman M."/>
            <person name="Heitman J."/>
            <person name="Gow N.A."/>
            <person name="Lorenz M.C."/>
            <person name="Birren B.W."/>
            <person name="Kellis M."/>
            <person name="Cuomo C.A."/>
        </authorList>
    </citation>
    <scope>NUCLEOTIDE SEQUENCE [LARGE SCALE GENOMIC DNA]</scope>
    <source>
        <strain evidence="7">ATCC 11503 / BCRC 21390 / CBS 2605 / JCM 1781 / NBRC 1676 / NRRL YB-4239</strain>
    </source>
</reference>
<evidence type="ECO:0000313" key="7">
    <source>
        <dbReference type="Proteomes" id="UP000001996"/>
    </source>
</evidence>
<keyword evidence="2" id="KW-0812">Transmembrane</keyword>
<evidence type="ECO:0000256" key="5">
    <source>
        <dbReference type="ARBA" id="ARBA00023136"/>
    </source>
</evidence>
<dbReference type="VEuPathDB" id="FungiDB:LELG_02675"/>
<evidence type="ECO:0008006" key="8">
    <source>
        <dbReference type="Google" id="ProtNLM"/>
    </source>
</evidence>
<evidence type="ECO:0000256" key="4">
    <source>
        <dbReference type="ARBA" id="ARBA00023128"/>
    </source>
</evidence>
<dbReference type="HOGENOM" id="CLU_008227_2_0_1"/>
<accession>A5DZ88</accession>
<dbReference type="KEGG" id="lel:PVL30_003521"/>
<keyword evidence="7" id="KW-1185">Reference proteome</keyword>
<dbReference type="GO" id="GO:0005741">
    <property type="term" value="C:mitochondrial outer membrane"/>
    <property type="evidence" value="ECO:0007669"/>
    <property type="project" value="TreeGrafter"/>
</dbReference>
<evidence type="ECO:0000313" key="6">
    <source>
        <dbReference type="EMBL" id="EDK44496.1"/>
    </source>
</evidence>
<dbReference type="OMA" id="NRIYHVY"/>
<evidence type="ECO:0000256" key="2">
    <source>
        <dbReference type="ARBA" id="ARBA00022692"/>
    </source>
</evidence>
<dbReference type="InParanoid" id="A5DZ88"/>
<evidence type="ECO:0000256" key="1">
    <source>
        <dbReference type="ARBA" id="ARBA00004225"/>
    </source>
</evidence>
<dbReference type="GeneID" id="5233220"/>
<dbReference type="InterPro" id="IPR013946">
    <property type="entry name" value="NCA2-like"/>
</dbReference>
<dbReference type="Pfam" id="PF08637">
    <property type="entry name" value="NCA2"/>
    <property type="match status" value="1"/>
</dbReference>
<dbReference type="Proteomes" id="UP000001996">
    <property type="component" value="Unassembled WGS sequence"/>
</dbReference>
<comment type="subcellular location">
    <subcellularLocation>
        <location evidence="1">Mitochondrion membrane</location>
        <topology evidence="1">Multi-pass membrane protein</topology>
    </subcellularLocation>
</comment>
<dbReference type="OrthoDB" id="413313at2759"/>
<dbReference type="PANTHER" id="PTHR28234:SF1">
    <property type="entry name" value="NUCLEAR CONTROL OF ATPASE PROTEIN 2"/>
    <property type="match status" value="1"/>
</dbReference>
<keyword evidence="5" id="KW-0472">Membrane</keyword>
<keyword evidence="4" id="KW-0496">Mitochondrion</keyword>
<protein>
    <recommendedName>
        <fullName evidence="8">Nuclear control of ATPase protein 2</fullName>
    </recommendedName>
</protein>
<dbReference type="FunCoup" id="A5DZ88">
    <property type="interactions" value="20"/>
</dbReference>
<keyword evidence="3" id="KW-1133">Transmembrane helix</keyword>
<gene>
    <name evidence="6" type="ORF">LELG_02675</name>
</gene>
<dbReference type="eggNOG" id="ENOG502QTT6">
    <property type="taxonomic scope" value="Eukaryota"/>
</dbReference>
<dbReference type="AlphaFoldDB" id="A5DZ88"/>
<dbReference type="STRING" id="379508.A5DZ88"/>
<name>A5DZ88_LODEL</name>
<organism evidence="6 7">
    <name type="scientific">Lodderomyces elongisporus (strain ATCC 11503 / CBS 2605 / JCM 1781 / NBRC 1676 / NRRL YB-4239)</name>
    <name type="common">Yeast</name>
    <name type="synonym">Saccharomyces elongisporus</name>
    <dbReference type="NCBI Taxonomy" id="379508"/>
    <lineage>
        <taxon>Eukaryota</taxon>
        <taxon>Fungi</taxon>
        <taxon>Dikarya</taxon>
        <taxon>Ascomycota</taxon>
        <taxon>Saccharomycotina</taxon>
        <taxon>Pichiomycetes</taxon>
        <taxon>Debaryomycetaceae</taxon>
        <taxon>Candida/Lodderomyces clade</taxon>
        <taxon>Lodderomyces</taxon>
    </lineage>
</organism>
<proteinExistence type="predicted"/>
<evidence type="ECO:0000256" key="3">
    <source>
        <dbReference type="ARBA" id="ARBA00022989"/>
    </source>
</evidence>
<dbReference type="PANTHER" id="PTHR28234">
    <property type="entry name" value="NUCLEAR CONTROL OF ATPASE PROTEIN 2"/>
    <property type="match status" value="1"/>
</dbReference>